<feature type="domain" description="STAS" evidence="1">
    <location>
        <begin position="10"/>
        <end position="113"/>
    </location>
</feature>
<dbReference type="InterPro" id="IPR036513">
    <property type="entry name" value="STAS_dom_sf"/>
</dbReference>
<dbReference type="Proteomes" id="UP000829992">
    <property type="component" value="Chromosome"/>
</dbReference>
<proteinExistence type="predicted"/>
<dbReference type="PANTHER" id="PTHR33495">
    <property type="entry name" value="ANTI-SIGMA FACTOR ANTAGONIST TM_1081-RELATED-RELATED"/>
    <property type="match status" value="1"/>
</dbReference>
<reference evidence="2 3" key="1">
    <citation type="submission" date="2022-05" db="EMBL/GenBank/DDBJ databases">
        <authorList>
            <person name="Zhou X."/>
            <person name="Li K."/>
            <person name="Man Y."/>
        </authorList>
    </citation>
    <scope>NUCLEOTIDE SEQUENCE [LARGE SCALE GENOMIC DNA]</scope>
    <source>
        <strain evidence="2 3">MS405</strain>
    </source>
</reference>
<dbReference type="Pfam" id="PF01740">
    <property type="entry name" value="STAS"/>
    <property type="match status" value="1"/>
</dbReference>
<evidence type="ECO:0000313" key="2">
    <source>
        <dbReference type="EMBL" id="UQT61087.1"/>
    </source>
</evidence>
<accession>A0ABY4Q5U2</accession>
<name>A0ABY4Q5U2_9ACTN</name>
<organism evidence="2 3">
    <name type="scientific">Streptomyces durmitorensis</name>
    <dbReference type="NCBI Taxonomy" id="319947"/>
    <lineage>
        <taxon>Bacteria</taxon>
        <taxon>Bacillati</taxon>
        <taxon>Actinomycetota</taxon>
        <taxon>Actinomycetes</taxon>
        <taxon>Kitasatosporales</taxon>
        <taxon>Streptomycetaceae</taxon>
        <taxon>Streptomyces</taxon>
    </lineage>
</organism>
<dbReference type="RefSeq" id="WP_249592419.1">
    <property type="nucleotide sequence ID" value="NZ_BAAAQL010000041.1"/>
</dbReference>
<keyword evidence="3" id="KW-1185">Reference proteome</keyword>
<protein>
    <submittedName>
        <fullName evidence="2">STAS domain-containing protein</fullName>
    </submittedName>
</protein>
<dbReference type="PANTHER" id="PTHR33495:SF2">
    <property type="entry name" value="ANTI-SIGMA FACTOR ANTAGONIST TM_1081-RELATED"/>
    <property type="match status" value="1"/>
</dbReference>
<dbReference type="InterPro" id="IPR002645">
    <property type="entry name" value="STAS_dom"/>
</dbReference>
<evidence type="ECO:0000313" key="3">
    <source>
        <dbReference type="Proteomes" id="UP000829992"/>
    </source>
</evidence>
<dbReference type="PROSITE" id="PS50801">
    <property type="entry name" value="STAS"/>
    <property type="match status" value="1"/>
</dbReference>
<gene>
    <name evidence="2" type="ORF">M4V62_41795</name>
</gene>
<dbReference type="EMBL" id="CP097289">
    <property type="protein sequence ID" value="UQT61087.1"/>
    <property type="molecule type" value="Genomic_DNA"/>
</dbReference>
<sequence>MPEGLSRPKCVVEQYTREGSWVVVVRGDLDMDSMPPVREAMERAAAALPVLILDTGAVSFADSSALNLLLLIHQATTLRIAAPPPQLLRMLRITGADQILNLYPSTEQACAAAG</sequence>
<evidence type="ECO:0000259" key="1">
    <source>
        <dbReference type="PROSITE" id="PS50801"/>
    </source>
</evidence>
<dbReference type="Gene3D" id="3.30.750.24">
    <property type="entry name" value="STAS domain"/>
    <property type="match status" value="1"/>
</dbReference>
<dbReference type="CDD" id="cd07043">
    <property type="entry name" value="STAS_anti-anti-sigma_factors"/>
    <property type="match status" value="1"/>
</dbReference>
<dbReference type="SUPFAM" id="SSF52091">
    <property type="entry name" value="SpoIIaa-like"/>
    <property type="match status" value="1"/>
</dbReference>